<dbReference type="OrthoDB" id="3782574at2"/>
<comment type="similarity">
    <text evidence="2 8">Belongs to the 4-toluene sulfonate uptake permease (TSUP) (TC 2.A.102) family.</text>
</comment>
<feature type="transmembrane region" description="Helical" evidence="8">
    <location>
        <begin position="178"/>
        <end position="198"/>
    </location>
</feature>
<keyword evidence="6 8" id="KW-1133">Transmembrane helix</keyword>
<dbReference type="EMBL" id="CP047156">
    <property type="protein sequence ID" value="QHB99257.1"/>
    <property type="molecule type" value="Genomic_DNA"/>
</dbReference>
<dbReference type="AlphaFoldDB" id="A0A7L4YJK9"/>
<keyword evidence="5 8" id="KW-0812">Transmembrane</keyword>
<reference evidence="9 10" key="1">
    <citation type="journal article" date="2018" name="Int. J. Syst. Evol. Microbiol.">
        <title>Epidermidibacterium keratini gen. nov., sp. nov., a member of the family Sporichthyaceae, isolated from keratin epidermis.</title>
        <authorList>
            <person name="Lee D.G."/>
            <person name="Trujillo M.E."/>
            <person name="Kang S."/>
            <person name="Nam J.J."/>
            <person name="Kim Y.J."/>
        </authorList>
    </citation>
    <scope>NUCLEOTIDE SEQUENCE [LARGE SCALE GENOMIC DNA]</scope>
    <source>
        <strain evidence="9 10">EPI-7</strain>
    </source>
</reference>
<evidence type="ECO:0000256" key="8">
    <source>
        <dbReference type="RuleBase" id="RU363041"/>
    </source>
</evidence>
<keyword evidence="4 8" id="KW-1003">Cell membrane</keyword>
<evidence type="ECO:0000256" key="5">
    <source>
        <dbReference type="ARBA" id="ARBA00022692"/>
    </source>
</evidence>
<dbReference type="Pfam" id="PF01925">
    <property type="entry name" value="TauE"/>
    <property type="match status" value="1"/>
</dbReference>
<protein>
    <recommendedName>
        <fullName evidence="8">Probable membrane transporter protein</fullName>
    </recommendedName>
</protein>
<accession>A0A7L4YJK9</accession>
<keyword evidence="10" id="KW-1185">Reference proteome</keyword>
<gene>
    <name evidence="9" type="ORF">EK0264_02425</name>
</gene>
<keyword evidence="7 8" id="KW-0472">Membrane</keyword>
<feature type="transmembrane region" description="Helical" evidence="8">
    <location>
        <begin position="6"/>
        <end position="35"/>
    </location>
</feature>
<dbReference type="RefSeq" id="WP_159542557.1">
    <property type="nucleotide sequence ID" value="NZ_CP047156.1"/>
</dbReference>
<dbReference type="GO" id="GO:0005886">
    <property type="term" value="C:plasma membrane"/>
    <property type="evidence" value="ECO:0007669"/>
    <property type="project" value="UniProtKB-SubCell"/>
</dbReference>
<evidence type="ECO:0000256" key="1">
    <source>
        <dbReference type="ARBA" id="ARBA00004651"/>
    </source>
</evidence>
<feature type="transmembrane region" description="Helical" evidence="8">
    <location>
        <begin position="76"/>
        <end position="95"/>
    </location>
</feature>
<evidence type="ECO:0000256" key="6">
    <source>
        <dbReference type="ARBA" id="ARBA00022989"/>
    </source>
</evidence>
<comment type="subcellular location">
    <subcellularLocation>
        <location evidence="1 8">Cell membrane</location>
        <topology evidence="1 8">Multi-pass membrane protein</topology>
    </subcellularLocation>
</comment>
<proteinExistence type="inferred from homology"/>
<evidence type="ECO:0000256" key="2">
    <source>
        <dbReference type="ARBA" id="ARBA00009142"/>
    </source>
</evidence>
<dbReference type="PANTHER" id="PTHR30269:SF0">
    <property type="entry name" value="MEMBRANE TRANSPORTER PROTEIN YFCA-RELATED"/>
    <property type="match status" value="1"/>
</dbReference>
<dbReference type="InterPro" id="IPR052017">
    <property type="entry name" value="TSUP"/>
</dbReference>
<evidence type="ECO:0000256" key="3">
    <source>
        <dbReference type="ARBA" id="ARBA00022448"/>
    </source>
</evidence>
<keyword evidence="3" id="KW-0813">Transport</keyword>
<evidence type="ECO:0000256" key="7">
    <source>
        <dbReference type="ARBA" id="ARBA00023136"/>
    </source>
</evidence>
<feature type="transmembrane region" description="Helical" evidence="8">
    <location>
        <begin position="102"/>
        <end position="118"/>
    </location>
</feature>
<evidence type="ECO:0000313" key="10">
    <source>
        <dbReference type="Proteomes" id="UP000463857"/>
    </source>
</evidence>
<dbReference type="InterPro" id="IPR002781">
    <property type="entry name" value="TM_pro_TauE-like"/>
</dbReference>
<dbReference type="InParanoid" id="A0A7L4YJK9"/>
<organism evidence="9 10">
    <name type="scientific">Epidermidibacterium keratini</name>
    <dbReference type="NCBI Taxonomy" id="1891644"/>
    <lineage>
        <taxon>Bacteria</taxon>
        <taxon>Bacillati</taxon>
        <taxon>Actinomycetota</taxon>
        <taxon>Actinomycetes</taxon>
        <taxon>Sporichthyales</taxon>
        <taxon>Sporichthyaceae</taxon>
        <taxon>Epidermidibacterium</taxon>
    </lineage>
</organism>
<dbReference type="Proteomes" id="UP000463857">
    <property type="component" value="Chromosome"/>
</dbReference>
<dbReference type="KEGG" id="eke:EK0264_02425"/>
<dbReference type="PANTHER" id="PTHR30269">
    <property type="entry name" value="TRANSMEMBRANE PROTEIN YFCA"/>
    <property type="match status" value="1"/>
</dbReference>
<feature type="transmembrane region" description="Helical" evidence="8">
    <location>
        <begin position="42"/>
        <end position="64"/>
    </location>
</feature>
<name>A0A7L4YJK9_9ACTN</name>
<evidence type="ECO:0000313" key="9">
    <source>
        <dbReference type="EMBL" id="QHB99257.1"/>
    </source>
</evidence>
<evidence type="ECO:0000256" key="4">
    <source>
        <dbReference type="ARBA" id="ARBA00022475"/>
    </source>
</evidence>
<feature type="transmembrane region" description="Helical" evidence="8">
    <location>
        <begin position="231"/>
        <end position="249"/>
    </location>
</feature>
<feature type="transmembrane region" description="Helical" evidence="8">
    <location>
        <begin position="138"/>
        <end position="166"/>
    </location>
</feature>
<sequence length="255" mass="25955">MSVWEIVLLVVGGLLGGGINAIAGGGSLVVFPALLATGMSPLVANVTNSVSQWPGYIGGVIGFWPDLKDQTHRVRQVSLVAIAGSALGCVLLLTLPSSSFDAIVPALVILAAVILYFQPRLKAYAAARQSAKPGTPAAMYVVLFLAATYGGYFGGALGVILLGALAMVSPDSLRRNNAVKSAISLVVATVTVIAFGIFGPVSWLAVALIAPAALLGGVLGAKVARRIPEGALRWTVIVLSLGVGIYLAVRAIQGG</sequence>